<evidence type="ECO:0000256" key="3">
    <source>
        <dbReference type="SAM" id="Phobius"/>
    </source>
</evidence>
<feature type="transmembrane region" description="Helical" evidence="3">
    <location>
        <begin position="118"/>
        <end position="137"/>
    </location>
</feature>
<accession>A0ABU0ZIN0</accession>
<feature type="region of interest" description="Disordered" evidence="2">
    <location>
        <begin position="524"/>
        <end position="567"/>
    </location>
</feature>
<gene>
    <name evidence="5" type="ORF">RB614_20325</name>
</gene>
<feature type="binding site" evidence="1">
    <location>
        <begin position="285"/>
        <end position="292"/>
    </location>
    <ligand>
        <name>ATP</name>
        <dbReference type="ChEBI" id="CHEBI:30616"/>
    </ligand>
</feature>
<reference evidence="5 6" key="1">
    <citation type="submission" date="2023-08" db="EMBL/GenBank/DDBJ databases">
        <title>Phytohabitans sansha sp. nov., isolated from marine sediment.</title>
        <authorList>
            <person name="Zhao Y."/>
            <person name="Yi K."/>
        </authorList>
    </citation>
    <scope>NUCLEOTIDE SEQUENCE [LARGE SCALE GENOMIC DNA]</scope>
    <source>
        <strain evidence="5 6">ZYX-F-186</strain>
    </source>
</reference>
<feature type="compositionally biased region" description="Acidic residues" evidence="2">
    <location>
        <begin position="538"/>
        <end position="549"/>
    </location>
</feature>
<dbReference type="PROSITE" id="PS50901">
    <property type="entry name" value="FTSK"/>
    <property type="match status" value="1"/>
</dbReference>
<dbReference type="InterPro" id="IPR002543">
    <property type="entry name" value="FtsK_dom"/>
</dbReference>
<proteinExistence type="predicted"/>
<keyword evidence="1" id="KW-0067">ATP-binding</keyword>
<feature type="transmembrane region" description="Helical" evidence="3">
    <location>
        <begin position="28"/>
        <end position="49"/>
    </location>
</feature>
<sequence length="677" mass="72348">MARQSRGIRGTDVARGAYREVKQSPWPYVIPPIAAVGNLILSGILSLIWGAYAQPTVWEVAWRAALVLGCSAAIVWTTWGVGRARKMELRAASLLMATGSCVGLFVLTFRGWSRDSVLVYLLVMVTASILLATTKLLRGDGTDARANLFGELGERVKELQDVGQTGRPKVVDGRIVTHTEMVPGADFNSLAKPDVRTAIASALDVPPGGVRMVRNRNTPRVGRMEVSPVDMLEHPPAWPGLSAPGGTIGAPIRLAVYQTGAPIPLLLPGNPAAGQNPIGVLLLLGQSGSGKTELQLMLAAEARSRADSEVVYIDGRKGLQLPRAFRDAMHVFIHRADEGERYLDGLIPDVAKRAGQIGGHGHEQWTAGCRRCPPFRVVIVDEASKFVESEDTLVELAESVRSVGVFVLLGIQRATGDRMPTSVRTTVGGVICMGVRDVGEGARVLSEETIEAGADPGWKNRKPGALYAELPGTDPDDWSLPGRTFKPDRDAVIAELVAHLAGTGQSTTTPAAAPAPAPAVPLPRAAAAMPERERAGEDDADDPDADNDPELAPPPVDPECPPDADPYDPITVPVRERIPLDLDPEDGRQYTPTEIRLMVRTTILAAYERGTRQVRPSNFAPLVDKVGDEGLKPPTLSKILGEFCQGPAPLLRRSEDRGVYEILPPQGSPSPALAEAA</sequence>
<dbReference type="Gene3D" id="3.40.50.300">
    <property type="entry name" value="P-loop containing nucleotide triphosphate hydrolases"/>
    <property type="match status" value="1"/>
</dbReference>
<evidence type="ECO:0000256" key="1">
    <source>
        <dbReference type="PROSITE-ProRule" id="PRU00289"/>
    </source>
</evidence>
<name>A0ABU0ZIN0_9ACTN</name>
<organism evidence="5 6">
    <name type="scientific">Phytohabitans maris</name>
    <dbReference type="NCBI Taxonomy" id="3071409"/>
    <lineage>
        <taxon>Bacteria</taxon>
        <taxon>Bacillati</taxon>
        <taxon>Actinomycetota</taxon>
        <taxon>Actinomycetes</taxon>
        <taxon>Micromonosporales</taxon>
        <taxon>Micromonosporaceae</taxon>
    </lineage>
</organism>
<feature type="transmembrane region" description="Helical" evidence="3">
    <location>
        <begin position="61"/>
        <end position="79"/>
    </location>
</feature>
<evidence type="ECO:0000259" key="4">
    <source>
        <dbReference type="PROSITE" id="PS50901"/>
    </source>
</evidence>
<keyword evidence="1" id="KW-0547">Nucleotide-binding</keyword>
<dbReference type="SMART" id="SM00382">
    <property type="entry name" value="AAA"/>
    <property type="match status" value="1"/>
</dbReference>
<evidence type="ECO:0000313" key="6">
    <source>
        <dbReference type="Proteomes" id="UP001230908"/>
    </source>
</evidence>
<protein>
    <recommendedName>
        <fullName evidence="4">FtsK domain-containing protein</fullName>
    </recommendedName>
</protein>
<dbReference type="Proteomes" id="UP001230908">
    <property type="component" value="Unassembled WGS sequence"/>
</dbReference>
<feature type="domain" description="FtsK" evidence="4">
    <location>
        <begin position="260"/>
        <end position="442"/>
    </location>
</feature>
<keyword evidence="3" id="KW-0812">Transmembrane</keyword>
<dbReference type="SUPFAM" id="SSF52540">
    <property type="entry name" value="P-loop containing nucleoside triphosphate hydrolases"/>
    <property type="match status" value="1"/>
</dbReference>
<evidence type="ECO:0000256" key="2">
    <source>
        <dbReference type="SAM" id="MobiDB-lite"/>
    </source>
</evidence>
<dbReference type="InterPro" id="IPR027417">
    <property type="entry name" value="P-loop_NTPase"/>
</dbReference>
<evidence type="ECO:0000313" key="5">
    <source>
        <dbReference type="EMBL" id="MDQ7906865.1"/>
    </source>
</evidence>
<comment type="caution">
    <text evidence="5">The sequence shown here is derived from an EMBL/GenBank/DDBJ whole genome shotgun (WGS) entry which is preliminary data.</text>
</comment>
<keyword evidence="6" id="KW-1185">Reference proteome</keyword>
<dbReference type="RefSeq" id="WP_308714143.1">
    <property type="nucleotide sequence ID" value="NZ_JAVHUY010000018.1"/>
</dbReference>
<dbReference type="InterPro" id="IPR003593">
    <property type="entry name" value="AAA+_ATPase"/>
</dbReference>
<dbReference type="EMBL" id="JAVHUY010000018">
    <property type="protein sequence ID" value="MDQ7906865.1"/>
    <property type="molecule type" value="Genomic_DNA"/>
</dbReference>
<keyword evidence="3" id="KW-1133">Transmembrane helix</keyword>
<keyword evidence="3" id="KW-0472">Membrane</keyword>